<evidence type="ECO:0000256" key="8">
    <source>
        <dbReference type="ARBA" id="ARBA00023319"/>
    </source>
</evidence>
<keyword evidence="4" id="KW-0677">Repeat</keyword>
<dbReference type="GO" id="GO:0005886">
    <property type="term" value="C:plasma membrane"/>
    <property type="evidence" value="ECO:0007669"/>
    <property type="project" value="UniProtKB-SubCell"/>
</dbReference>
<evidence type="ECO:0000256" key="9">
    <source>
        <dbReference type="SAM" id="MobiDB-lite"/>
    </source>
</evidence>
<dbReference type="Proteomes" id="UP001186944">
    <property type="component" value="Unassembled WGS sequence"/>
</dbReference>
<dbReference type="InterPro" id="IPR003599">
    <property type="entry name" value="Ig_sub"/>
</dbReference>
<dbReference type="PANTHER" id="PTHR12231:SF253">
    <property type="entry name" value="DPR-INTERACTING PROTEIN ETA, ISOFORM B-RELATED"/>
    <property type="match status" value="1"/>
</dbReference>
<evidence type="ECO:0000256" key="7">
    <source>
        <dbReference type="ARBA" id="ARBA00023180"/>
    </source>
</evidence>
<evidence type="ECO:0000256" key="3">
    <source>
        <dbReference type="ARBA" id="ARBA00022729"/>
    </source>
</evidence>
<dbReference type="InterPro" id="IPR051170">
    <property type="entry name" value="Neural/epithelial_adhesion"/>
</dbReference>
<comment type="subcellular location">
    <subcellularLocation>
        <location evidence="1">Cell membrane</location>
    </subcellularLocation>
</comment>
<dbReference type="Gene3D" id="2.60.40.10">
    <property type="entry name" value="Immunoglobulins"/>
    <property type="match status" value="3"/>
</dbReference>
<evidence type="ECO:0000256" key="2">
    <source>
        <dbReference type="ARBA" id="ARBA00022475"/>
    </source>
</evidence>
<dbReference type="Pfam" id="PF13927">
    <property type="entry name" value="Ig_3"/>
    <property type="match status" value="2"/>
</dbReference>
<keyword evidence="6" id="KW-1015">Disulfide bond</keyword>
<comment type="caution">
    <text evidence="11">The sequence shown here is derived from an EMBL/GenBank/DDBJ whole genome shotgun (WGS) entry which is preliminary data.</text>
</comment>
<evidence type="ECO:0000313" key="12">
    <source>
        <dbReference type="Proteomes" id="UP001186944"/>
    </source>
</evidence>
<feature type="region of interest" description="Disordered" evidence="9">
    <location>
        <begin position="267"/>
        <end position="327"/>
    </location>
</feature>
<dbReference type="GO" id="GO:0043005">
    <property type="term" value="C:neuron projection"/>
    <property type="evidence" value="ECO:0007669"/>
    <property type="project" value="TreeGrafter"/>
</dbReference>
<keyword evidence="7" id="KW-0325">Glycoprotein</keyword>
<evidence type="ECO:0000313" key="11">
    <source>
        <dbReference type="EMBL" id="KAK3097563.1"/>
    </source>
</evidence>
<feature type="compositionally biased region" description="Basic and acidic residues" evidence="9">
    <location>
        <begin position="297"/>
        <end position="308"/>
    </location>
</feature>
<evidence type="ECO:0000256" key="1">
    <source>
        <dbReference type="ARBA" id="ARBA00004236"/>
    </source>
</evidence>
<name>A0AA88YE05_PINIB</name>
<dbReference type="SMART" id="SM00408">
    <property type="entry name" value="IGc2"/>
    <property type="match status" value="2"/>
</dbReference>
<gene>
    <name evidence="11" type="ORF">FSP39_010876</name>
</gene>
<reference evidence="11" key="1">
    <citation type="submission" date="2019-08" db="EMBL/GenBank/DDBJ databases">
        <title>The improved chromosome-level genome for the pearl oyster Pinctada fucata martensii using PacBio sequencing and Hi-C.</title>
        <authorList>
            <person name="Zheng Z."/>
        </authorList>
    </citation>
    <scope>NUCLEOTIDE SEQUENCE</scope>
    <source>
        <strain evidence="11">ZZ-2019</strain>
        <tissue evidence="11">Adductor muscle</tissue>
    </source>
</reference>
<proteinExistence type="predicted"/>
<dbReference type="EMBL" id="VSWD01000007">
    <property type="protein sequence ID" value="KAK3097563.1"/>
    <property type="molecule type" value="Genomic_DNA"/>
</dbReference>
<dbReference type="AlphaFoldDB" id="A0AA88YE05"/>
<keyword evidence="3" id="KW-0732">Signal</keyword>
<feature type="domain" description="Ig-like" evidence="10">
    <location>
        <begin position="67"/>
        <end position="157"/>
    </location>
</feature>
<evidence type="ECO:0000256" key="5">
    <source>
        <dbReference type="ARBA" id="ARBA00023136"/>
    </source>
</evidence>
<evidence type="ECO:0000256" key="6">
    <source>
        <dbReference type="ARBA" id="ARBA00023157"/>
    </source>
</evidence>
<dbReference type="SMART" id="SM00409">
    <property type="entry name" value="IG"/>
    <property type="match status" value="3"/>
</dbReference>
<dbReference type="PROSITE" id="PS50835">
    <property type="entry name" value="IG_LIKE"/>
    <property type="match status" value="2"/>
</dbReference>
<dbReference type="PANTHER" id="PTHR12231">
    <property type="entry name" value="CTX-RELATED TYPE I TRANSMEMBRANE PROTEIN"/>
    <property type="match status" value="1"/>
</dbReference>
<sequence length="371" mass="42324">MNPKLILISQDESRYIDDARITVERPFIGDWNLHIRSVKYEDRGIYTCTVNTNPVYSKRIRLIVQVPAEILDYASTSMTVRVNEKENVHLWCNATGVPPPRVTWYRKEGIALTEYKKVGDEGQELIIKNISRHCGGVYKCMAYNGVEPAVTREISVEVEFKPEVRVHARRMGQYRGKETILECVISASPQGENYWRKGNNEIMRYSKLHSNYRTELYTEGTNRISLSLRIREVTATDFGIYTCQAKNHLGFADDNIELYELYHPTTRLPTTPPVIQTPAQSYHPDKSWRPPSNYDKPVSDGRNNEYHQHNTPSPKGSQGRYRKPDKYVTGHMGTGINDQNGVASPAPNMINCVIMAVLSACVQVSKRHGIC</sequence>
<evidence type="ECO:0000259" key="10">
    <source>
        <dbReference type="PROSITE" id="PS50835"/>
    </source>
</evidence>
<dbReference type="FunFam" id="2.60.40.10:FF:000328">
    <property type="entry name" value="CLUMA_CG000981, isoform A"/>
    <property type="match status" value="1"/>
</dbReference>
<dbReference type="InterPro" id="IPR007110">
    <property type="entry name" value="Ig-like_dom"/>
</dbReference>
<dbReference type="SUPFAM" id="SSF48726">
    <property type="entry name" value="Immunoglobulin"/>
    <property type="match status" value="3"/>
</dbReference>
<dbReference type="CDD" id="cd00096">
    <property type="entry name" value="Ig"/>
    <property type="match status" value="1"/>
</dbReference>
<protein>
    <recommendedName>
        <fullName evidence="10">Ig-like domain-containing protein</fullName>
    </recommendedName>
</protein>
<keyword evidence="12" id="KW-1185">Reference proteome</keyword>
<evidence type="ECO:0000256" key="4">
    <source>
        <dbReference type="ARBA" id="ARBA00022737"/>
    </source>
</evidence>
<keyword evidence="2" id="KW-1003">Cell membrane</keyword>
<dbReference type="InterPro" id="IPR036179">
    <property type="entry name" value="Ig-like_dom_sf"/>
</dbReference>
<feature type="compositionally biased region" description="Polar residues" evidence="9">
    <location>
        <begin position="267"/>
        <end position="280"/>
    </location>
</feature>
<organism evidence="11 12">
    <name type="scientific">Pinctada imbricata</name>
    <name type="common">Atlantic pearl-oyster</name>
    <name type="synonym">Pinctada martensii</name>
    <dbReference type="NCBI Taxonomy" id="66713"/>
    <lineage>
        <taxon>Eukaryota</taxon>
        <taxon>Metazoa</taxon>
        <taxon>Spiralia</taxon>
        <taxon>Lophotrochozoa</taxon>
        <taxon>Mollusca</taxon>
        <taxon>Bivalvia</taxon>
        <taxon>Autobranchia</taxon>
        <taxon>Pteriomorphia</taxon>
        <taxon>Pterioida</taxon>
        <taxon>Pterioidea</taxon>
        <taxon>Pteriidae</taxon>
        <taxon>Pinctada</taxon>
    </lineage>
</organism>
<dbReference type="InterPro" id="IPR013783">
    <property type="entry name" value="Ig-like_fold"/>
</dbReference>
<keyword evidence="5" id="KW-0472">Membrane</keyword>
<accession>A0AA88YE05</accession>
<dbReference type="InterPro" id="IPR003598">
    <property type="entry name" value="Ig_sub2"/>
</dbReference>
<feature type="domain" description="Ig-like" evidence="10">
    <location>
        <begin position="162"/>
        <end position="259"/>
    </location>
</feature>
<keyword evidence="8" id="KW-0393">Immunoglobulin domain</keyword>